<dbReference type="AlphaFoldDB" id="A0A067JXC0"/>
<evidence type="ECO:0000313" key="2">
    <source>
        <dbReference type="Proteomes" id="UP000027138"/>
    </source>
</evidence>
<accession>A0A067JXC0</accession>
<reference evidence="1 2" key="1">
    <citation type="journal article" date="2014" name="PLoS ONE">
        <title>Global Analysis of Gene Expression Profiles in Physic Nut (Jatropha curcas L.) Seedlings Exposed to Salt Stress.</title>
        <authorList>
            <person name="Zhang L."/>
            <person name="Zhang C."/>
            <person name="Wu P."/>
            <person name="Chen Y."/>
            <person name="Li M."/>
            <person name="Jiang H."/>
            <person name="Wu G."/>
        </authorList>
    </citation>
    <scope>NUCLEOTIDE SEQUENCE [LARGE SCALE GENOMIC DNA]</scope>
    <source>
        <strain evidence="2">cv. GZQX0401</strain>
        <tissue evidence="1">Young leaves</tissue>
    </source>
</reference>
<sequence length="141" mass="16275">MVLLYHPYYNSSGAHWGTNLPYMANGPGLFHNPIVIHFIPIPPETRHIIITSKTTGGGWLNCQWWEGTRSTSLQLVLPEWRETVKTVAGVDRNKRSYSTHRSCERGEARLERWRLIAGIDTEQRLKAEIVRVPAAFRRDEH</sequence>
<proteinExistence type="predicted"/>
<dbReference type="Proteomes" id="UP000027138">
    <property type="component" value="Unassembled WGS sequence"/>
</dbReference>
<evidence type="ECO:0000313" key="1">
    <source>
        <dbReference type="EMBL" id="KDP27453.1"/>
    </source>
</evidence>
<name>A0A067JXC0_JATCU</name>
<protein>
    <submittedName>
        <fullName evidence="1">Uncharacterized protein</fullName>
    </submittedName>
</protein>
<gene>
    <name evidence="1" type="ORF">JCGZ_19814</name>
</gene>
<organism evidence="1 2">
    <name type="scientific">Jatropha curcas</name>
    <name type="common">Barbados nut</name>
    <dbReference type="NCBI Taxonomy" id="180498"/>
    <lineage>
        <taxon>Eukaryota</taxon>
        <taxon>Viridiplantae</taxon>
        <taxon>Streptophyta</taxon>
        <taxon>Embryophyta</taxon>
        <taxon>Tracheophyta</taxon>
        <taxon>Spermatophyta</taxon>
        <taxon>Magnoliopsida</taxon>
        <taxon>eudicotyledons</taxon>
        <taxon>Gunneridae</taxon>
        <taxon>Pentapetalae</taxon>
        <taxon>rosids</taxon>
        <taxon>fabids</taxon>
        <taxon>Malpighiales</taxon>
        <taxon>Euphorbiaceae</taxon>
        <taxon>Crotonoideae</taxon>
        <taxon>Jatropheae</taxon>
        <taxon>Jatropha</taxon>
    </lineage>
</organism>
<keyword evidence="2" id="KW-1185">Reference proteome</keyword>
<dbReference type="EMBL" id="KK914834">
    <property type="protein sequence ID" value="KDP27453.1"/>
    <property type="molecule type" value="Genomic_DNA"/>
</dbReference>